<dbReference type="GO" id="GO:0008137">
    <property type="term" value="F:NADH dehydrogenase (ubiquinone) activity"/>
    <property type="evidence" value="ECO:0007669"/>
    <property type="project" value="UniProtKB-EC"/>
</dbReference>
<evidence type="ECO:0000256" key="18">
    <source>
        <dbReference type="SAM" id="Phobius"/>
    </source>
</evidence>
<proteinExistence type="inferred from homology"/>
<keyword evidence="12" id="KW-0520">NAD</keyword>
<evidence type="ECO:0000256" key="12">
    <source>
        <dbReference type="ARBA" id="ARBA00023027"/>
    </source>
</evidence>
<geneLocation type="mitochondrion" evidence="19"/>
<dbReference type="PANTHER" id="PTHR46552:SF1">
    <property type="entry name" value="NADH-UBIQUINONE OXIDOREDUCTASE CHAIN 2"/>
    <property type="match status" value="1"/>
</dbReference>
<keyword evidence="15 18" id="KW-0472">Membrane</keyword>
<organism evidence="19">
    <name type="scientific">Pyura gangelion</name>
    <name type="common">Ascidian</name>
    <name type="synonym">Cynthia gangelion</name>
    <dbReference type="NCBI Taxonomy" id="569434"/>
    <lineage>
        <taxon>Eukaryota</taxon>
        <taxon>Metazoa</taxon>
        <taxon>Chordata</taxon>
        <taxon>Tunicata</taxon>
        <taxon>Ascidiacea</taxon>
        <taxon>Stolidobranchia</taxon>
        <taxon>Pyuridae</taxon>
        <taxon>Pyura</taxon>
    </lineage>
</organism>
<evidence type="ECO:0000256" key="13">
    <source>
        <dbReference type="ARBA" id="ARBA00023075"/>
    </source>
</evidence>
<comment type="catalytic activity">
    <reaction evidence="17">
        <text>a ubiquinone + NADH + 5 H(+)(in) = a ubiquinol + NAD(+) + 4 H(+)(out)</text>
        <dbReference type="Rhea" id="RHEA:29091"/>
        <dbReference type="Rhea" id="RHEA-COMP:9565"/>
        <dbReference type="Rhea" id="RHEA-COMP:9566"/>
        <dbReference type="ChEBI" id="CHEBI:15378"/>
        <dbReference type="ChEBI" id="CHEBI:16389"/>
        <dbReference type="ChEBI" id="CHEBI:17976"/>
        <dbReference type="ChEBI" id="CHEBI:57540"/>
        <dbReference type="ChEBI" id="CHEBI:57945"/>
        <dbReference type="EC" id="7.1.1.2"/>
    </reaction>
</comment>
<keyword evidence="14 19" id="KW-0496">Mitochondrion</keyword>
<evidence type="ECO:0000256" key="15">
    <source>
        <dbReference type="ARBA" id="ARBA00023136"/>
    </source>
</evidence>
<dbReference type="GO" id="GO:0006120">
    <property type="term" value="P:mitochondrial electron transport, NADH to ubiquinone"/>
    <property type="evidence" value="ECO:0007669"/>
    <property type="project" value="TreeGrafter"/>
</dbReference>
<evidence type="ECO:0000256" key="1">
    <source>
        <dbReference type="ARBA" id="ARBA00004448"/>
    </source>
</evidence>
<evidence type="ECO:0000256" key="7">
    <source>
        <dbReference type="ARBA" id="ARBA00022692"/>
    </source>
</evidence>
<feature type="transmembrane region" description="Helical" evidence="18">
    <location>
        <begin position="147"/>
        <end position="169"/>
    </location>
</feature>
<comment type="subcellular location">
    <subcellularLocation>
        <location evidence="1">Mitochondrion inner membrane</location>
        <topology evidence="1">Multi-pass membrane protein</topology>
    </subcellularLocation>
</comment>
<feature type="transmembrane region" description="Helical" evidence="18">
    <location>
        <begin position="207"/>
        <end position="229"/>
    </location>
</feature>
<name>S0DGU5_PYUGA</name>
<feature type="transmembrane region" description="Helical" evidence="18">
    <location>
        <begin position="309"/>
        <end position="331"/>
    </location>
</feature>
<keyword evidence="11 18" id="KW-1133">Transmembrane helix</keyword>
<dbReference type="EMBL" id="HF548557">
    <property type="protein sequence ID" value="CCO25758.1"/>
    <property type="molecule type" value="Genomic_DNA"/>
</dbReference>
<feature type="transmembrane region" description="Helical" evidence="18">
    <location>
        <begin position="105"/>
        <end position="127"/>
    </location>
</feature>
<feature type="transmembrane region" description="Helical" evidence="18">
    <location>
        <begin position="77"/>
        <end position="98"/>
    </location>
</feature>
<accession>S0DGU5</accession>
<feature type="transmembrane region" description="Helical" evidence="18">
    <location>
        <begin position="50"/>
        <end position="71"/>
    </location>
</feature>
<keyword evidence="9" id="KW-1278">Translocase</keyword>
<keyword evidence="7 18" id="KW-0812">Transmembrane</keyword>
<gene>
    <name evidence="19" type="primary">nad2</name>
</gene>
<feature type="transmembrane region" description="Helical" evidence="18">
    <location>
        <begin position="181"/>
        <end position="201"/>
    </location>
</feature>
<dbReference type="AlphaFoldDB" id="S0DGU5"/>
<keyword evidence="8" id="KW-0999">Mitochondrion inner membrane</keyword>
<sequence length="332" mass="37278">MLFFMVLVFVLVLNFLNNFFVWAVLELISVVVLLINLFQNEDNKGVFSLINYFLVQAVAGVLVLGGVLFEVGFGQNYYFFSCPVLVISFYLLLVGLVLKLGLFPFYLQVPYIFGGLVGGQCFVLSVYPKLIPYLLIGVLVPELDINILMGIAGVLVLVGGYQGIWVSSFQELFGWSTIGHSGWLFLSFLMGYYLFFFYFLVYAVTMYYLWVSFLGGMISFFLGGVLGLGGQKMLSVFYFLLVGGLAPMGGFLLKLMVVKGMMGSMGVVYSFFLLILGTGSVIFYVRMMQFLYNVNHNFLSLRNLGKKQILLVKGDFYLMGFVVFLMMGLLFS</sequence>
<evidence type="ECO:0000256" key="16">
    <source>
        <dbReference type="ARBA" id="ARBA00031028"/>
    </source>
</evidence>
<dbReference type="GO" id="GO:0005743">
    <property type="term" value="C:mitochondrial inner membrane"/>
    <property type="evidence" value="ECO:0007669"/>
    <property type="project" value="UniProtKB-SubCell"/>
</dbReference>
<keyword evidence="10" id="KW-0249">Electron transport</keyword>
<dbReference type="PANTHER" id="PTHR46552">
    <property type="entry name" value="NADH-UBIQUINONE OXIDOREDUCTASE CHAIN 2"/>
    <property type="match status" value="1"/>
</dbReference>
<evidence type="ECO:0000256" key="6">
    <source>
        <dbReference type="ARBA" id="ARBA00022660"/>
    </source>
</evidence>
<evidence type="ECO:0000256" key="10">
    <source>
        <dbReference type="ARBA" id="ARBA00022982"/>
    </source>
</evidence>
<evidence type="ECO:0000256" key="9">
    <source>
        <dbReference type="ARBA" id="ARBA00022967"/>
    </source>
</evidence>
<feature type="transmembrane region" description="Helical" evidence="18">
    <location>
        <begin position="236"/>
        <end position="257"/>
    </location>
</feature>
<evidence type="ECO:0000256" key="5">
    <source>
        <dbReference type="ARBA" id="ARBA00022448"/>
    </source>
</evidence>
<evidence type="ECO:0000256" key="11">
    <source>
        <dbReference type="ARBA" id="ARBA00022989"/>
    </source>
</evidence>
<protein>
    <recommendedName>
        <fullName evidence="4">NADH-ubiquinone oxidoreductase chain 2</fullName>
        <ecNumber evidence="3">7.1.1.2</ecNumber>
    </recommendedName>
    <alternativeName>
        <fullName evidence="16">NADH dehydrogenase subunit 2</fullName>
    </alternativeName>
</protein>
<keyword evidence="13" id="KW-0830">Ubiquinone</keyword>
<reference evidence="19" key="1">
    <citation type="journal article" date="2013" name="Genome Biol. Evol.">
        <title>Deep Sequencing of Mixed Total DNA without Barcodes Allows Efficient Assembly of Highly Plastic Ascidian Mitochondrial Genomes.</title>
        <authorList>
            <person name="Rubinstein N."/>
            <person name="Feldstein T."/>
            <person name="Shenkar N."/>
            <person name="Botero Castro F."/>
            <person name="Griggio F."/>
            <person name="Mastrototaro F."/>
            <person name="Delsuc F."/>
            <person name="Douzery E.J.P."/>
            <person name="Gissi C."/>
            <person name="Huchon D."/>
        </authorList>
    </citation>
    <scope>NUCLEOTIDE SEQUENCE</scope>
    <source>
        <tissue evidence="19">Gonad</tissue>
    </source>
</reference>
<evidence type="ECO:0000256" key="8">
    <source>
        <dbReference type="ARBA" id="ARBA00022792"/>
    </source>
</evidence>
<keyword evidence="6" id="KW-0679">Respiratory chain</keyword>
<evidence type="ECO:0000256" key="2">
    <source>
        <dbReference type="ARBA" id="ARBA00007012"/>
    </source>
</evidence>
<comment type="similarity">
    <text evidence="2">Belongs to the complex I subunit 2 family.</text>
</comment>
<evidence type="ECO:0000256" key="14">
    <source>
        <dbReference type="ARBA" id="ARBA00023128"/>
    </source>
</evidence>
<feature type="transmembrane region" description="Helical" evidence="18">
    <location>
        <begin position="20"/>
        <end position="38"/>
    </location>
</feature>
<evidence type="ECO:0000256" key="17">
    <source>
        <dbReference type="ARBA" id="ARBA00049551"/>
    </source>
</evidence>
<evidence type="ECO:0000256" key="3">
    <source>
        <dbReference type="ARBA" id="ARBA00012944"/>
    </source>
</evidence>
<feature type="transmembrane region" description="Helical" evidence="18">
    <location>
        <begin position="269"/>
        <end position="288"/>
    </location>
</feature>
<keyword evidence="5" id="KW-0813">Transport</keyword>
<evidence type="ECO:0000313" key="19">
    <source>
        <dbReference type="EMBL" id="CCO25758.1"/>
    </source>
</evidence>
<evidence type="ECO:0000256" key="4">
    <source>
        <dbReference type="ARBA" id="ARBA00021008"/>
    </source>
</evidence>
<dbReference type="InterPro" id="IPR050175">
    <property type="entry name" value="Complex_I_Subunit_2"/>
</dbReference>
<dbReference type="EC" id="7.1.1.2" evidence="3"/>